<dbReference type="GO" id="GO:0005794">
    <property type="term" value="C:Golgi apparatus"/>
    <property type="evidence" value="ECO:0007669"/>
    <property type="project" value="UniProtKB-ARBA"/>
</dbReference>
<keyword evidence="2" id="KW-0808">Transferase</keyword>
<evidence type="ECO:0000259" key="6">
    <source>
        <dbReference type="Pfam" id="PF04577"/>
    </source>
</evidence>
<dbReference type="PANTHER" id="PTHR20961">
    <property type="entry name" value="GLYCOSYLTRANSFERASE"/>
    <property type="match status" value="1"/>
</dbReference>
<dbReference type="GO" id="GO:0016763">
    <property type="term" value="F:pentosyltransferase activity"/>
    <property type="evidence" value="ECO:0007669"/>
    <property type="project" value="UniProtKB-ARBA"/>
</dbReference>
<dbReference type="Pfam" id="PF04577">
    <property type="entry name" value="Glyco_transf_61"/>
    <property type="match status" value="1"/>
</dbReference>
<feature type="region of interest" description="Disordered" evidence="4">
    <location>
        <begin position="890"/>
        <end position="910"/>
    </location>
</feature>
<keyword evidence="1" id="KW-0328">Glycosyltransferase</keyword>
<dbReference type="InterPro" id="IPR040911">
    <property type="entry name" value="Exostosin_GT47"/>
</dbReference>
<dbReference type="EMBL" id="JALJOS010000047">
    <property type="protein sequence ID" value="KAK9819435.1"/>
    <property type="molecule type" value="Genomic_DNA"/>
</dbReference>
<evidence type="ECO:0000313" key="8">
    <source>
        <dbReference type="Proteomes" id="UP001438707"/>
    </source>
</evidence>
<dbReference type="Proteomes" id="UP001438707">
    <property type="component" value="Unassembled WGS sequence"/>
</dbReference>
<evidence type="ECO:0000259" key="5">
    <source>
        <dbReference type="Pfam" id="PF03016"/>
    </source>
</evidence>
<evidence type="ECO:0000256" key="2">
    <source>
        <dbReference type="ARBA" id="ARBA00022679"/>
    </source>
</evidence>
<name>A0AAW1QDG1_9CHLO</name>
<protein>
    <recommendedName>
        <fullName evidence="9">Glycosyltransferase</fullName>
    </recommendedName>
</protein>
<reference evidence="7 8" key="1">
    <citation type="journal article" date="2024" name="Nat. Commun.">
        <title>Phylogenomics reveals the evolutionary origins of lichenization in chlorophyte algae.</title>
        <authorList>
            <person name="Puginier C."/>
            <person name="Libourel C."/>
            <person name="Otte J."/>
            <person name="Skaloud P."/>
            <person name="Haon M."/>
            <person name="Grisel S."/>
            <person name="Petersen M."/>
            <person name="Berrin J.G."/>
            <person name="Delaux P.M."/>
            <person name="Dal Grande F."/>
            <person name="Keller J."/>
        </authorList>
    </citation>
    <scope>NUCLEOTIDE SEQUENCE [LARGE SCALE GENOMIC DNA]</scope>
    <source>
        <strain evidence="7 8">SAG 2145</strain>
    </source>
</reference>
<feature type="compositionally biased region" description="Basic residues" evidence="4">
    <location>
        <begin position="1033"/>
        <end position="1042"/>
    </location>
</feature>
<feature type="domain" description="Glycosyltransferase 61 catalytic" evidence="6">
    <location>
        <begin position="551"/>
        <end position="759"/>
    </location>
</feature>
<feature type="region of interest" description="Disordered" evidence="4">
    <location>
        <begin position="991"/>
        <end position="1042"/>
    </location>
</feature>
<proteinExistence type="predicted"/>
<evidence type="ECO:0008006" key="9">
    <source>
        <dbReference type="Google" id="ProtNLM"/>
    </source>
</evidence>
<dbReference type="InterPro" id="IPR007657">
    <property type="entry name" value="Glycosyltransferase_61"/>
</dbReference>
<evidence type="ECO:0000313" key="7">
    <source>
        <dbReference type="EMBL" id="KAK9819435.1"/>
    </source>
</evidence>
<evidence type="ECO:0000256" key="1">
    <source>
        <dbReference type="ARBA" id="ARBA00022676"/>
    </source>
</evidence>
<comment type="caution">
    <text evidence="7">The sequence shown here is derived from an EMBL/GenBank/DDBJ whole genome shotgun (WGS) entry which is preliminary data.</text>
</comment>
<evidence type="ECO:0000256" key="3">
    <source>
        <dbReference type="ARBA" id="ARBA00023180"/>
    </source>
</evidence>
<gene>
    <name evidence="7" type="ORF">WJX74_003867</name>
</gene>
<feature type="domain" description="Exostosin GT47" evidence="5">
    <location>
        <begin position="160"/>
        <end position="340"/>
    </location>
</feature>
<sequence length="1042" mass="116462">MRSGRSSSASTFRTFFKVTELMGIFAIVFRHPLAKAKYAQDPPAWKTREHLSWFVEDNMPAKYYQWDKDPASFGLASLGPLMSLEREWWASSWVGGNAWVLDQLRQSPLRALKREAADMVILPVSFRAGAPYDELHAEFIDELPTFAPEIGTKPHIVILNHVLNVYHEALFKDPRALNITFLSISPSIRKDFFGGKIRLPNVVGMPHLTRQHWTQHSTLRHQQPVASSQVSGLKERLSVASYGVHAYPDRLALHRDCMDKPDLCLFHNMSGGWDEFRDSGPLDDLYKGSWYVLHPQGDFIIRSSWFDTLFGGAIPVVFDDGYVDHLPYTDILDYTRLMTTLPAEWLHDDQTENAIDRIYAQFDEQTALDQLAYIHEVLHVYQFSLNPAHELIRWDQQGHRDTRDDAFTFTMKALMRHSFWTLLAACGPFLSSVLALSSSNHAMASSIPAARLAADLSKVRSSVQCVSEPGKPLYQMCTYHNVIVYGLDVIYLSDEPVELPKFDVTWLDISDDYKLMHVKVMSPAQLALAADVQLERINQAAFWFFGTADNYGHCLGEYAPSLHNLVCKMLGLCTYDSAADLRIFRLNQAQAPGEQSFPTAIDEAFKCFSPDPVLHLGHAAYRNKAFLVSKAVAGIGVECRAFLWCDESRGRRPLSLDVMKSFQHRLGQCIGWDDSAPAVKDPMRIVIFNRKQASRRAILNIDLVENAIRARHPEAQLQTVYAEDMNFAQQALAAASASILILVHGASLANFLFLPQGSVGIHIVGDPGYGALHGWIRDFVRDLPQSPQLVEMTNADPWRMHLVPSAILHDETYQQLSEQQQRDFWATKDCPTEPQTAADKCRHVWLVKHMNLDINVGQLMEFVDRAVDLVHSFKAPALLHNDHILPQLASSASTGSGGKPSSQHSDLSAVASGIQHAAPNLSEPGNTPIQGNLTGAEASRQLSHTSDQQLLIQSIADDASSQLPSAEGRRSGSVPKALGFRDLEDVIGKGEKKAVLSPVQERGSEDAMHGSGQRKPLSHRHGSASMSAASFKTHTRRYTRRQ</sequence>
<evidence type="ECO:0000256" key="4">
    <source>
        <dbReference type="SAM" id="MobiDB-lite"/>
    </source>
</evidence>
<dbReference type="AlphaFoldDB" id="A0AAW1QDG1"/>
<keyword evidence="8" id="KW-1185">Reference proteome</keyword>
<dbReference type="Pfam" id="PF03016">
    <property type="entry name" value="Exostosin_GT47"/>
    <property type="match status" value="1"/>
</dbReference>
<keyword evidence="3" id="KW-0325">Glycoprotein</keyword>
<accession>A0AAW1QDG1</accession>
<feature type="compositionally biased region" description="Polar residues" evidence="4">
    <location>
        <begin position="890"/>
        <end position="906"/>
    </location>
</feature>
<organism evidence="7 8">
    <name type="scientific">Apatococcus lobatus</name>
    <dbReference type="NCBI Taxonomy" id="904363"/>
    <lineage>
        <taxon>Eukaryota</taxon>
        <taxon>Viridiplantae</taxon>
        <taxon>Chlorophyta</taxon>
        <taxon>core chlorophytes</taxon>
        <taxon>Trebouxiophyceae</taxon>
        <taxon>Chlorellales</taxon>
        <taxon>Chlorellaceae</taxon>
        <taxon>Apatococcus</taxon>
    </lineage>
</organism>
<dbReference type="InterPro" id="IPR049625">
    <property type="entry name" value="Glyco_transf_61_cat"/>
</dbReference>